<dbReference type="EMBL" id="ML732791">
    <property type="protein sequence ID" value="KAB8273992.1"/>
    <property type="molecule type" value="Genomic_DNA"/>
</dbReference>
<evidence type="ECO:0000313" key="2">
    <source>
        <dbReference type="EMBL" id="KAB8273992.1"/>
    </source>
</evidence>
<organism evidence="2 3">
    <name type="scientific">Aspergillus minisclerotigenes</name>
    <dbReference type="NCBI Taxonomy" id="656917"/>
    <lineage>
        <taxon>Eukaryota</taxon>
        <taxon>Fungi</taxon>
        <taxon>Dikarya</taxon>
        <taxon>Ascomycota</taxon>
        <taxon>Pezizomycotina</taxon>
        <taxon>Eurotiomycetes</taxon>
        <taxon>Eurotiomycetidae</taxon>
        <taxon>Eurotiales</taxon>
        <taxon>Aspergillaceae</taxon>
        <taxon>Aspergillus</taxon>
        <taxon>Aspergillus subgen. Circumdati</taxon>
    </lineage>
</organism>
<feature type="transmembrane region" description="Helical" evidence="1">
    <location>
        <begin position="64"/>
        <end position="83"/>
    </location>
</feature>
<keyword evidence="1" id="KW-0472">Membrane</keyword>
<accession>A0A5N6J542</accession>
<sequence length="135" mass="14755">MEQPGWMSTIRRMLSCDVVPGSIGSLEVLSPGPSNVAPSAASEKLGFMNKQHARCLSVAVRPTLVTPVLVVILILALRHVIYWQQPAILCYLKPLLIGPLSSRLAQKGVSPCCGQILVHYYYSMCSLTSTLQQYP</sequence>
<reference evidence="2 3" key="1">
    <citation type="submission" date="2019-04" db="EMBL/GenBank/DDBJ databases">
        <title>Fungal friends and foes A comparative genomics study of 23 Aspergillus species from section Flavi.</title>
        <authorList>
            <consortium name="DOE Joint Genome Institute"/>
            <person name="Kjaerbolling I."/>
            <person name="Vesth T.C."/>
            <person name="Frisvad J.C."/>
            <person name="Nybo J.L."/>
            <person name="Theobald S."/>
            <person name="Kildgaard S."/>
            <person name="Petersen T.I."/>
            <person name="Kuo A."/>
            <person name="Sato A."/>
            <person name="Lyhne E.K."/>
            <person name="Kogle M.E."/>
            <person name="Wiebenga A."/>
            <person name="Kun R.S."/>
            <person name="Lubbers R.J."/>
            <person name="Makela M.R."/>
            <person name="Barry K."/>
            <person name="Chovatia M."/>
            <person name="Clum A."/>
            <person name="Daum C."/>
            <person name="Haridas S."/>
            <person name="He G."/>
            <person name="LaButti K."/>
            <person name="Lipzen A."/>
            <person name="Mondo S."/>
            <person name="Pangilinan J."/>
            <person name="Riley R."/>
            <person name="Salamov A."/>
            <person name="Simmons B.A."/>
            <person name="Magnuson J.K."/>
            <person name="Henrissat B."/>
            <person name="Mortensen U.H."/>
            <person name="Larsen T.O."/>
            <person name="De vries R.P."/>
            <person name="Grigoriev I.V."/>
            <person name="Machida M."/>
            <person name="Baker S.E."/>
            <person name="Andersen M.R."/>
        </authorList>
    </citation>
    <scope>NUCLEOTIDE SEQUENCE [LARGE SCALE GENOMIC DNA]</scope>
    <source>
        <strain evidence="2 3">CBS 117635</strain>
    </source>
</reference>
<gene>
    <name evidence="2" type="ORF">BDV30DRAFT_97154</name>
</gene>
<keyword evidence="1" id="KW-0812">Transmembrane</keyword>
<keyword evidence="1" id="KW-1133">Transmembrane helix</keyword>
<protein>
    <submittedName>
        <fullName evidence="2">Uncharacterized protein</fullName>
    </submittedName>
</protein>
<proteinExistence type="predicted"/>
<evidence type="ECO:0000256" key="1">
    <source>
        <dbReference type="SAM" id="Phobius"/>
    </source>
</evidence>
<keyword evidence="3" id="KW-1185">Reference proteome</keyword>
<dbReference type="AlphaFoldDB" id="A0A5N6J542"/>
<evidence type="ECO:0000313" key="3">
    <source>
        <dbReference type="Proteomes" id="UP000326289"/>
    </source>
</evidence>
<name>A0A5N6J542_9EURO</name>
<dbReference type="Proteomes" id="UP000326289">
    <property type="component" value="Unassembled WGS sequence"/>
</dbReference>